<proteinExistence type="inferred from homology"/>
<evidence type="ECO:0000313" key="8">
    <source>
        <dbReference type="Proteomes" id="UP000279909"/>
    </source>
</evidence>
<comment type="caution">
    <text evidence="7">The sequence shown here is derived from an EMBL/GenBank/DDBJ whole genome shotgun (WGS) entry which is preliminary data.</text>
</comment>
<evidence type="ECO:0000256" key="5">
    <source>
        <dbReference type="ARBA" id="ARBA00023136"/>
    </source>
</evidence>
<evidence type="ECO:0000256" key="4">
    <source>
        <dbReference type="ARBA" id="ARBA00022989"/>
    </source>
</evidence>
<keyword evidence="3 6" id="KW-0812">Transmembrane</keyword>
<dbReference type="Proteomes" id="UP000279909">
    <property type="component" value="Unassembled WGS sequence"/>
</dbReference>
<keyword evidence="5 6" id="KW-0472">Membrane</keyword>
<dbReference type="PANTHER" id="PTHR31885">
    <property type="entry name" value="GH04784P"/>
    <property type="match status" value="1"/>
</dbReference>
<comment type="similarity">
    <text evidence="2">Belongs to the TMEM86 family.</text>
</comment>
<keyword evidence="4 6" id="KW-1133">Transmembrane helix</keyword>
<evidence type="ECO:0000256" key="2">
    <source>
        <dbReference type="ARBA" id="ARBA00007375"/>
    </source>
</evidence>
<dbReference type="InterPro" id="IPR012506">
    <property type="entry name" value="TMEM86B-like"/>
</dbReference>
<dbReference type="GO" id="GO:0016787">
    <property type="term" value="F:hydrolase activity"/>
    <property type="evidence" value="ECO:0007669"/>
    <property type="project" value="TreeGrafter"/>
</dbReference>
<dbReference type="RefSeq" id="WP_122971835.1">
    <property type="nucleotide sequence ID" value="NZ_RHLQ01000016.1"/>
</dbReference>
<evidence type="ECO:0000256" key="3">
    <source>
        <dbReference type="ARBA" id="ARBA00022692"/>
    </source>
</evidence>
<dbReference type="EMBL" id="RHLQ01000016">
    <property type="protein sequence ID" value="RNC99350.1"/>
    <property type="molecule type" value="Genomic_DNA"/>
</dbReference>
<dbReference type="PANTHER" id="PTHR31885:SF6">
    <property type="entry name" value="GH04784P"/>
    <property type="match status" value="1"/>
</dbReference>
<feature type="transmembrane region" description="Helical" evidence="6">
    <location>
        <begin position="102"/>
        <end position="123"/>
    </location>
</feature>
<keyword evidence="8" id="KW-1185">Reference proteome</keyword>
<organism evidence="7 8">
    <name type="scientific">Lysinibacillus halotolerans</name>
    <dbReference type="NCBI Taxonomy" id="1368476"/>
    <lineage>
        <taxon>Bacteria</taxon>
        <taxon>Bacillati</taxon>
        <taxon>Bacillota</taxon>
        <taxon>Bacilli</taxon>
        <taxon>Bacillales</taxon>
        <taxon>Bacillaceae</taxon>
        <taxon>Lysinibacillus</taxon>
    </lineage>
</organism>
<feature type="transmembrane region" description="Helical" evidence="6">
    <location>
        <begin position="31"/>
        <end position="56"/>
    </location>
</feature>
<feature type="transmembrane region" description="Helical" evidence="6">
    <location>
        <begin position="6"/>
        <end position="24"/>
    </location>
</feature>
<sequence length="187" mass="21179">MVFKLIPMVLVILLAFLFKVEHIIPYKTLMIIALIFCAIGDYTLQWFIIGLISFLIGHIFYIRAFLSTKEQATPLWVKVILIVYGVIMLIWIGGTLIQKNELILACAVTIYMFVILTMGWTSFRAGSKYAVAGAILFIISDSILAINKFVINVEFSHQLIMLTYYSAQLLMALSIPNYSAIRSNVIQ</sequence>
<dbReference type="OrthoDB" id="5592477at2"/>
<protein>
    <submittedName>
        <fullName evidence="7">Lysoplasmalogenase</fullName>
    </submittedName>
</protein>
<evidence type="ECO:0000256" key="1">
    <source>
        <dbReference type="ARBA" id="ARBA00004141"/>
    </source>
</evidence>
<feature type="transmembrane region" description="Helical" evidence="6">
    <location>
        <begin position="129"/>
        <end position="150"/>
    </location>
</feature>
<evidence type="ECO:0000256" key="6">
    <source>
        <dbReference type="SAM" id="Phobius"/>
    </source>
</evidence>
<comment type="subcellular location">
    <subcellularLocation>
        <location evidence="1">Membrane</location>
        <topology evidence="1">Multi-pass membrane protein</topology>
    </subcellularLocation>
</comment>
<name>A0A3M8HB98_9BACI</name>
<feature type="transmembrane region" description="Helical" evidence="6">
    <location>
        <begin position="76"/>
        <end position="97"/>
    </location>
</feature>
<evidence type="ECO:0000313" key="7">
    <source>
        <dbReference type="EMBL" id="RNC99350.1"/>
    </source>
</evidence>
<dbReference type="GO" id="GO:0016020">
    <property type="term" value="C:membrane"/>
    <property type="evidence" value="ECO:0007669"/>
    <property type="project" value="UniProtKB-SubCell"/>
</dbReference>
<feature type="transmembrane region" description="Helical" evidence="6">
    <location>
        <begin position="162"/>
        <end position="181"/>
    </location>
</feature>
<dbReference type="Pfam" id="PF07947">
    <property type="entry name" value="YhhN"/>
    <property type="match status" value="1"/>
</dbReference>
<reference evidence="7 8" key="1">
    <citation type="journal article" date="2014" name="Int. J. Syst. Evol. Microbiol.">
        <title>Lysinibacillus halotolerans sp. nov., isolated from saline-alkaline soil.</title>
        <authorList>
            <person name="Kong D."/>
            <person name="Wang Y."/>
            <person name="Zhao B."/>
            <person name="Li Y."/>
            <person name="Song J."/>
            <person name="Zhai Y."/>
            <person name="Zhang C."/>
            <person name="Wang H."/>
            <person name="Chen X."/>
            <person name="Zhao B."/>
            <person name="Ruan Z."/>
        </authorList>
    </citation>
    <scope>NUCLEOTIDE SEQUENCE [LARGE SCALE GENOMIC DNA]</scope>
    <source>
        <strain evidence="7 8">MCCC 1A12703</strain>
    </source>
</reference>
<accession>A0A3M8HB98</accession>
<dbReference type="AlphaFoldDB" id="A0A3M8HB98"/>
<gene>
    <name evidence="7" type="ORF">EC501_08190</name>
</gene>